<sequence length="342" mass="38332">MVTCQALNAPTASESVNPQLDRLTLLFGFFGFQDVDEVHTPIVDDVHTPDIQYIIREGKVVRQQPLTTARPLESAASHEEVRREDDEILRRFQSTQARISIWSLLVSSSTHRDALIRTLSQIRVETTTTPKGLIHMMTTSRATCIVFSDDDLSPEGSDHTRSLYISVGCSGHRVSSVLLDNGSILNICPLVTAIALGYMPSNFGPSTQTVRAYDSTKREVKFIHDGQVVTVRSIGDMFASSESVLQISHGEDDLFLTGFTFDEVQTLEVEDFCKDFVAMSFDQRRRQHGPNELIAILDHDVPFGLGSIPIEVDYRYMARLCKERVRALLTHTPFDYLVLHTA</sequence>
<name>A0A438GY36_VITVI</name>
<comment type="caution">
    <text evidence="1">The sequence shown here is derived from an EMBL/GenBank/DDBJ whole genome shotgun (WGS) entry which is preliminary data.</text>
</comment>
<dbReference type="PANTHER" id="PTHR32108:SF9">
    <property type="entry name" value="REVERSE TRANSCRIPTASE RNASE H-LIKE DOMAIN-CONTAINING PROTEIN"/>
    <property type="match status" value="1"/>
</dbReference>
<organism evidence="1 2">
    <name type="scientific">Vitis vinifera</name>
    <name type="common">Grape</name>
    <dbReference type="NCBI Taxonomy" id="29760"/>
    <lineage>
        <taxon>Eukaryota</taxon>
        <taxon>Viridiplantae</taxon>
        <taxon>Streptophyta</taxon>
        <taxon>Embryophyta</taxon>
        <taxon>Tracheophyta</taxon>
        <taxon>Spermatophyta</taxon>
        <taxon>Magnoliopsida</taxon>
        <taxon>eudicotyledons</taxon>
        <taxon>Gunneridae</taxon>
        <taxon>Pentapetalae</taxon>
        <taxon>rosids</taxon>
        <taxon>Vitales</taxon>
        <taxon>Vitaceae</taxon>
        <taxon>Viteae</taxon>
        <taxon>Vitis</taxon>
    </lineage>
</organism>
<evidence type="ECO:0000313" key="1">
    <source>
        <dbReference type="EMBL" id="RVW77119.1"/>
    </source>
</evidence>
<protein>
    <submittedName>
        <fullName evidence="1">Uncharacterized protein</fullName>
    </submittedName>
</protein>
<gene>
    <name evidence="1" type="ORF">CK203_047765</name>
</gene>
<proteinExistence type="predicted"/>
<dbReference type="EMBL" id="QGNW01000318">
    <property type="protein sequence ID" value="RVW77119.1"/>
    <property type="molecule type" value="Genomic_DNA"/>
</dbReference>
<evidence type="ECO:0000313" key="2">
    <source>
        <dbReference type="Proteomes" id="UP000288805"/>
    </source>
</evidence>
<dbReference type="AlphaFoldDB" id="A0A438GY36"/>
<reference evidence="1 2" key="1">
    <citation type="journal article" date="2018" name="PLoS Genet.">
        <title>Population sequencing reveals clonal diversity and ancestral inbreeding in the grapevine cultivar Chardonnay.</title>
        <authorList>
            <person name="Roach M.J."/>
            <person name="Johnson D.L."/>
            <person name="Bohlmann J."/>
            <person name="van Vuuren H.J."/>
            <person name="Jones S.J."/>
            <person name="Pretorius I.S."/>
            <person name="Schmidt S.A."/>
            <person name="Borneman A.R."/>
        </authorList>
    </citation>
    <scope>NUCLEOTIDE SEQUENCE [LARGE SCALE GENOMIC DNA]</scope>
    <source>
        <strain evidence="2">cv. Chardonnay</strain>
        <tissue evidence="1">Leaf</tissue>
    </source>
</reference>
<dbReference type="Proteomes" id="UP000288805">
    <property type="component" value="Unassembled WGS sequence"/>
</dbReference>
<dbReference type="PANTHER" id="PTHR32108">
    <property type="entry name" value="DNA-DIRECTED RNA POLYMERASE SUBUNIT ALPHA"/>
    <property type="match status" value="1"/>
</dbReference>
<accession>A0A438GY36</accession>